<organism evidence="4 5">
    <name type="scientific">Siphonobacter aquaeclarae</name>
    <dbReference type="NCBI Taxonomy" id="563176"/>
    <lineage>
        <taxon>Bacteria</taxon>
        <taxon>Pseudomonadati</taxon>
        <taxon>Bacteroidota</taxon>
        <taxon>Cytophagia</taxon>
        <taxon>Cytophagales</taxon>
        <taxon>Cytophagaceae</taxon>
        <taxon>Siphonobacter</taxon>
    </lineage>
</organism>
<proteinExistence type="inferred from homology"/>
<dbReference type="AlphaFoldDB" id="A0A1G9HS16"/>
<dbReference type="Gene3D" id="2.40.50.100">
    <property type="match status" value="1"/>
</dbReference>
<dbReference type="InterPro" id="IPR051909">
    <property type="entry name" value="MFP_Cation_Efflux"/>
</dbReference>
<dbReference type="GO" id="GO:0016020">
    <property type="term" value="C:membrane"/>
    <property type="evidence" value="ECO:0007669"/>
    <property type="project" value="InterPro"/>
</dbReference>
<evidence type="ECO:0000259" key="3">
    <source>
        <dbReference type="Pfam" id="PF25954"/>
    </source>
</evidence>
<sequence length="380" mass="41691">MNILLKSGLIAGVYLLVGCRPSAPESATETKEASSALTLAPAMVSQAGIRTGRPDSVEISETIQANGTVEAPPQYIATISAPLGGFVRQMPLLQGSFVEKGQVVVELEHPDYIRLQQEFLQALSRQTFLREDFDRQAQLEKEQVGSRRKRQESEAEYRSTQALVSSLETQLKLLNIDPKIVRQGTIQSSILLRAPFSGYVRSLSVNLGKHVNANEAMMELVNKQHLHVELQVFEKDIAEVQEGQTIRFSLPQARSGEHTARVELVAKTFDGTTKTVKVHGHLASGFEDLVPGSYVRARIITHRKKVTALPSEALVFDGSKAFVYAVTSRNASGWTFSRIPVTAGASENGYTEIRFAGEIPPELVRKGAYFLSAEAAKAEE</sequence>
<evidence type="ECO:0000256" key="2">
    <source>
        <dbReference type="ARBA" id="ARBA00022448"/>
    </source>
</evidence>
<name>A0A1G9HS16_9BACT</name>
<dbReference type="SUPFAM" id="SSF111369">
    <property type="entry name" value="HlyD-like secretion proteins"/>
    <property type="match status" value="1"/>
</dbReference>
<dbReference type="EMBL" id="FNGS01000001">
    <property type="protein sequence ID" value="SDL15771.1"/>
    <property type="molecule type" value="Genomic_DNA"/>
</dbReference>
<dbReference type="PANTHER" id="PTHR30097:SF4">
    <property type="entry name" value="SLR6042 PROTEIN"/>
    <property type="match status" value="1"/>
</dbReference>
<dbReference type="InterPro" id="IPR058792">
    <property type="entry name" value="Beta-barrel_RND_2"/>
</dbReference>
<comment type="similarity">
    <text evidence="1">Belongs to the membrane fusion protein (MFP) (TC 8.A.1) family.</text>
</comment>
<evidence type="ECO:0000256" key="1">
    <source>
        <dbReference type="ARBA" id="ARBA00009477"/>
    </source>
</evidence>
<dbReference type="PANTHER" id="PTHR30097">
    <property type="entry name" value="CATION EFFLUX SYSTEM PROTEIN CUSB"/>
    <property type="match status" value="1"/>
</dbReference>
<dbReference type="OrthoDB" id="9814657at2"/>
<protein>
    <submittedName>
        <fullName evidence="4">Membrane fusion protein, cobalt-zinc-cadmium efflux system</fullName>
    </submittedName>
</protein>
<evidence type="ECO:0000313" key="5">
    <source>
        <dbReference type="Proteomes" id="UP000198901"/>
    </source>
</evidence>
<dbReference type="Proteomes" id="UP000198901">
    <property type="component" value="Unassembled WGS sequence"/>
</dbReference>
<dbReference type="InterPro" id="IPR006143">
    <property type="entry name" value="RND_pump_MFP"/>
</dbReference>
<keyword evidence="5" id="KW-1185">Reference proteome</keyword>
<gene>
    <name evidence="4" type="ORF">SAMN04488090_0182</name>
</gene>
<dbReference type="GO" id="GO:0022857">
    <property type="term" value="F:transmembrane transporter activity"/>
    <property type="evidence" value="ECO:0007669"/>
    <property type="project" value="InterPro"/>
</dbReference>
<dbReference type="Gene3D" id="1.10.287.470">
    <property type="entry name" value="Helix hairpin bin"/>
    <property type="match status" value="1"/>
</dbReference>
<dbReference type="PROSITE" id="PS51257">
    <property type="entry name" value="PROKAR_LIPOPROTEIN"/>
    <property type="match status" value="1"/>
</dbReference>
<dbReference type="GO" id="GO:0030313">
    <property type="term" value="C:cell envelope"/>
    <property type="evidence" value="ECO:0007669"/>
    <property type="project" value="TreeGrafter"/>
</dbReference>
<feature type="domain" description="CusB-like beta-barrel" evidence="3">
    <location>
        <begin position="228"/>
        <end position="301"/>
    </location>
</feature>
<dbReference type="NCBIfam" id="TIGR01730">
    <property type="entry name" value="RND_mfp"/>
    <property type="match status" value="1"/>
</dbReference>
<dbReference type="RefSeq" id="WP_093196585.1">
    <property type="nucleotide sequence ID" value="NZ_FNGS01000001.1"/>
</dbReference>
<evidence type="ECO:0000313" key="4">
    <source>
        <dbReference type="EMBL" id="SDL15771.1"/>
    </source>
</evidence>
<accession>A0A1G9HS16</accession>
<reference evidence="4 5" key="1">
    <citation type="submission" date="2016-10" db="EMBL/GenBank/DDBJ databases">
        <authorList>
            <person name="de Groot N.N."/>
        </authorList>
    </citation>
    <scope>NUCLEOTIDE SEQUENCE [LARGE SCALE GENOMIC DNA]</scope>
    <source>
        <strain evidence="4 5">DSM 21668</strain>
    </source>
</reference>
<dbReference type="GO" id="GO:0015679">
    <property type="term" value="P:plasma membrane copper ion transport"/>
    <property type="evidence" value="ECO:0007669"/>
    <property type="project" value="TreeGrafter"/>
</dbReference>
<dbReference type="Gene3D" id="2.40.420.20">
    <property type="match status" value="1"/>
</dbReference>
<dbReference type="GO" id="GO:0060003">
    <property type="term" value="P:copper ion export"/>
    <property type="evidence" value="ECO:0007669"/>
    <property type="project" value="TreeGrafter"/>
</dbReference>
<dbReference type="STRING" id="563176.SAMN04488090_0182"/>
<dbReference type="Pfam" id="PF25954">
    <property type="entry name" value="Beta-barrel_RND_2"/>
    <property type="match status" value="1"/>
</dbReference>
<keyword evidence="2" id="KW-0813">Transport</keyword>
<dbReference type="Gene3D" id="2.40.30.170">
    <property type="match status" value="1"/>
</dbReference>